<dbReference type="AlphaFoldDB" id="A0A7R9LPE2"/>
<accession>A0A7R9LPE2</accession>
<name>A0A7R9LPE2_9ACAR</name>
<feature type="domain" description="ABC transporter" evidence="4">
    <location>
        <begin position="1"/>
        <end position="204"/>
    </location>
</feature>
<dbReference type="Proteomes" id="UP000759131">
    <property type="component" value="Unassembled WGS sequence"/>
</dbReference>
<dbReference type="GO" id="GO:0016887">
    <property type="term" value="F:ATP hydrolysis activity"/>
    <property type="evidence" value="ECO:0007669"/>
    <property type="project" value="InterPro"/>
</dbReference>
<evidence type="ECO:0000256" key="3">
    <source>
        <dbReference type="SAM" id="Phobius"/>
    </source>
</evidence>
<organism evidence="5">
    <name type="scientific">Medioppia subpectinata</name>
    <dbReference type="NCBI Taxonomy" id="1979941"/>
    <lineage>
        <taxon>Eukaryota</taxon>
        <taxon>Metazoa</taxon>
        <taxon>Ecdysozoa</taxon>
        <taxon>Arthropoda</taxon>
        <taxon>Chelicerata</taxon>
        <taxon>Arachnida</taxon>
        <taxon>Acari</taxon>
        <taxon>Acariformes</taxon>
        <taxon>Sarcoptiformes</taxon>
        <taxon>Oribatida</taxon>
        <taxon>Brachypylina</taxon>
        <taxon>Oppioidea</taxon>
        <taxon>Oppiidae</taxon>
        <taxon>Medioppia</taxon>
    </lineage>
</organism>
<dbReference type="EMBL" id="OC888711">
    <property type="protein sequence ID" value="CAD7645429.1"/>
    <property type="molecule type" value="Genomic_DNA"/>
</dbReference>
<keyword evidence="1" id="KW-0547">Nucleotide-binding</keyword>
<keyword evidence="3" id="KW-0472">Membrane</keyword>
<evidence type="ECO:0000259" key="4">
    <source>
        <dbReference type="PROSITE" id="PS50893"/>
    </source>
</evidence>
<dbReference type="InterPro" id="IPR003593">
    <property type="entry name" value="AAA+_ATPase"/>
</dbReference>
<reference evidence="5" key="1">
    <citation type="submission" date="2020-11" db="EMBL/GenBank/DDBJ databases">
        <authorList>
            <person name="Tran Van P."/>
        </authorList>
    </citation>
    <scope>NUCLEOTIDE SEQUENCE</scope>
</reference>
<keyword evidence="2" id="KW-0067">ATP-binding</keyword>
<feature type="transmembrane region" description="Helical" evidence="3">
    <location>
        <begin position="273"/>
        <end position="291"/>
    </location>
</feature>
<evidence type="ECO:0000256" key="2">
    <source>
        <dbReference type="ARBA" id="ARBA00022840"/>
    </source>
</evidence>
<proteinExistence type="predicted"/>
<gene>
    <name evidence="5" type="ORF">OSB1V03_LOCUS20507</name>
</gene>
<dbReference type="InterPro" id="IPR027417">
    <property type="entry name" value="P-loop_NTPase"/>
</dbReference>
<dbReference type="PANTHER" id="PTHR43038">
    <property type="entry name" value="ATP-BINDING CASSETTE, SUB-FAMILY H, MEMBER 1"/>
    <property type="match status" value="1"/>
</dbReference>
<dbReference type="Gene3D" id="3.40.50.300">
    <property type="entry name" value="P-loop containing nucleotide triphosphate hydrolases"/>
    <property type="match status" value="1"/>
</dbReference>
<protein>
    <recommendedName>
        <fullName evidence="4">ABC transporter domain-containing protein</fullName>
    </recommendedName>
</protein>
<dbReference type="SMART" id="SM00382">
    <property type="entry name" value="AAA"/>
    <property type="match status" value="1"/>
</dbReference>
<dbReference type="GO" id="GO:0005524">
    <property type="term" value="F:ATP binding"/>
    <property type="evidence" value="ECO:0007669"/>
    <property type="project" value="UniProtKB-KW"/>
</dbReference>
<dbReference type="OrthoDB" id="10255969at2759"/>
<keyword evidence="3" id="KW-0812">Transmembrane</keyword>
<dbReference type="Pfam" id="PF00005">
    <property type="entry name" value="ABC_tran"/>
    <property type="match status" value="1"/>
</dbReference>
<dbReference type="PROSITE" id="PS50893">
    <property type="entry name" value="ABC_TRANSPORTER_2"/>
    <property type="match status" value="1"/>
</dbReference>
<dbReference type="InterPro" id="IPR003439">
    <property type="entry name" value="ABC_transporter-like_ATP-bd"/>
</dbReference>
<keyword evidence="3" id="KW-1133">Transmembrane helix</keyword>
<dbReference type="SUPFAM" id="SSF52540">
    <property type="entry name" value="P-loop containing nucleoside triphosphate hydrolases"/>
    <property type="match status" value="1"/>
</dbReference>
<dbReference type="PANTHER" id="PTHR43038:SF3">
    <property type="entry name" value="ABC TRANSPORTER G FAMILY MEMBER 20 ISOFORM X1"/>
    <property type="match status" value="1"/>
</dbReference>
<evidence type="ECO:0000313" key="5">
    <source>
        <dbReference type="EMBL" id="CAD7645429.1"/>
    </source>
</evidence>
<feature type="non-terminal residue" evidence="5">
    <location>
        <position position="353"/>
    </location>
</feature>
<evidence type="ECO:0000313" key="6">
    <source>
        <dbReference type="Proteomes" id="UP000759131"/>
    </source>
</evidence>
<evidence type="ECO:0000256" key="1">
    <source>
        <dbReference type="ARBA" id="ARBA00022741"/>
    </source>
</evidence>
<sequence>MCTLLGSNGSGKTTLLKLISGRFKPRLGTITVFGCQPLTNKSDIPGPGVGYMPQQTSLFNEFTIKQILNYYGIIYDMTKNAIIARIDELNKLLRLAPLDAVIGQLDDNDRRLVSLAIAFIHTPKLLILDEPTVGVDIIFRFRIWHYLVKQCQQNDTTAIISTHYIEEATNSGTVGFLYKGECLGYGSPDQLLQHYGCHTLDKVYYQLCKESIAKSHGSFKSDVENNLLSIEELLNNTKIEVKSMPMRTTFYWRHIKALVLRNLLEAKGKPIPLLMYYLIPIVVILMVRTCYSRPHNIPVGIVNHDSQLSNIFIAQMDNNLFTKTYYSNNVSAYESVVSGTNSLSIVFDNGFTD</sequence>
<dbReference type="EMBL" id="CAJPIZ010034136">
    <property type="protein sequence ID" value="CAG2120560.1"/>
    <property type="molecule type" value="Genomic_DNA"/>
</dbReference>
<keyword evidence="6" id="KW-1185">Reference proteome</keyword>